<evidence type="ECO:0000313" key="2">
    <source>
        <dbReference type="EMBL" id="KST67932.1"/>
    </source>
</evidence>
<dbReference type="OrthoDB" id="9802126at2"/>
<organism evidence="2 3">
    <name type="scientific">Mastigocoleus testarum BC008</name>
    <dbReference type="NCBI Taxonomy" id="371196"/>
    <lineage>
        <taxon>Bacteria</taxon>
        <taxon>Bacillati</taxon>
        <taxon>Cyanobacteriota</taxon>
        <taxon>Cyanophyceae</taxon>
        <taxon>Nostocales</taxon>
        <taxon>Hapalosiphonaceae</taxon>
        <taxon>Mastigocoleus</taxon>
    </lineage>
</organism>
<sequence>MRLMVYSHDTFGLGNIRRMLAICKYLLDSIPDISIVLVSGSPVIHSFRLHPRLDYIKLPCIGRDQEGKLSAKYLRTSTEKTIRLRSELIKTTAVHFKPDLLLVDKKPYGLQNELKETLTYLNACKPETKLVLLLRDILDRSEVTISEWEKNQYYQAIEWFYDRILVVGMAEVFDVVKEYNFSQTIVKKVKFCGYIRRELGLKSGSTIRKELQIEPSEKLVLVTPGGGEDGYRLIDTYLQGFSSQTSHTRIKSLIVSGPEMPFSQKEALSRVAKNNPNFRICEFTDDIISYMEAADTIVSMAGYNTICEILSLSKRAVVVPRTQPVQEQLIRAQRMSSFGLFRFIHPESLTPENLLETVVEQLNRTSKHLLPLSCLDLDALPRIEQELSQLYFGNMAWKPSPMERKEEDLQHLILGSIN</sequence>
<dbReference type="Pfam" id="PF04101">
    <property type="entry name" value="Glyco_tran_28_C"/>
    <property type="match status" value="1"/>
</dbReference>
<dbReference type="RefSeq" id="WP_027845240.1">
    <property type="nucleotide sequence ID" value="NZ_LMTZ01000084.1"/>
</dbReference>
<dbReference type="Gene3D" id="3.40.50.2000">
    <property type="entry name" value="Glycogen Phosphorylase B"/>
    <property type="match status" value="1"/>
</dbReference>
<feature type="domain" description="Glycosyl transferase family 28 C-terminal" evidence="1">
    <location>
        <begin position="233"/>
        <end position="364"/>
    </location>
</feature>
<keyword evidence="2" id="KW-0808">Transferase</keyword>
<keyword evidence="3" id="KW-1185">Reference proteome</keyword>
<dbReference type="Proteomes" id="UP000053372">
    <property type="component" value="Unassembled WGS sequence"/>
</dbReference>
<evidence type="ECO:0000259" key="1">
    <source>
        <dbReference type="Pfam" id="PF04101"/>
    </source>
</evidence>
<dbReference type="InterPro" id="IPR007235">
    <property type="entry name" value="Glyco_trans_28_C"/>
</dbReference>
<evidence type="ECO:0000313" key="3">
    <source>
        <dbReference type="Proteomes" id="UP000053372"/>
    </source>
</evidence>
<dbReference type="EMBL" id="LMTZ01000084">
    <property type="protein sequence ID" value="KST67932.1"/>
    <property type="molecule type" value="Genomic_DNA"/>
</dbReference>
<accession>A0A0V7ZTD3</accession>
<name>A0A0V7ZTD3_9CYAN</name>
<dbReference type="GO" id="GO:0016758">
    <property type="term" value="F:hexosyltransferase activity"/>
    <property type="evidence" value="ECO:0007669"/>
    <property type="project" value="InterPro"/>
</dbReference>
<dbReference type="PANTHER" id="PTHR21015:SF28">
    <property type="entry name" value="SLL1722 PROTEIN"/>
    <property type="match status" value="1"/>
</dbReference>
<dbReference type="AlphaFoldDB" id="A0A0V7ZTD3"/>
<reference evidence="2 3" key="1">
    <citation type="journal article" date="2015" name="Genome Announc.">
        <title>Draft Genome of the Euendolithic (true boring) Cyanobacterium Mastigocoleus testarum strain BC008.</title>
        <authorList>
            <person name="Guida B.S."/>
            <person name="Garcia-Pichel F."/>
        </authorList>
    </citation>
    <scope>NUCLEOTIDE SEQUENCE [LARGE SCALE GENOMIC DNA]</scope>
    <source>
        <strain evidence="2 3">BC008</strain>
    </source>
</reference>
<gene>
    <name evidence="2" type="ORF">BC008_31615</name>
</gene>
<proteinExistence type="predicted"/>
<dbReference type="PANTHER" id="PTHR21015">
    <property type="entry name" value="UDP-N-ACETYLGLUCOSAMINE--N-ACETYLMURAMYL-(PENTAPEPTIDE) PYROPHOSPHORYL-UNDECAPRENOL N-ACETYLGLUCOSAMINE TRANSFERASE 1"/>
    <property type="match status" value="1"/>
</dbReference>
<dbReference type="SUPFAM" id="SSF53756">
    <property type="entry name" value="UDP-Glycosyltransferase/glycogen phosphorylase"/>
    <property type="match status" value="1"/>
</dbReference>
<comment type="caution">
    <text evidence="2">The sequence shown here is derived from an EMBL/GenBank/DDBJ whole genome shotgun (WGS) entry which is preliminary data.</text>
</comment>
<protein>
    <submittedName>
        <fullName evidence="2">Glycosyltransferase</fullName>
    </submittedName>
</protein>